<evidence type="ECO:0000256" key="4">
    <source>
        <dbReference type="ARBA" id="ARBA00022989"/>
    </source>
</evidence>
<dbReference type="CDD" id="cd00637">
    <property type="entry name" value="7tm_classA_rhodopsin-like"/>
    <property type="match status" value="1"/>
</dbReference>
<evidence type="ECO:0000256" key="5">
    <source>
        <dbReference type="ARBA" id="ARBA00023136"/>
    </source>
</evidence>
<evidence type="ECO:0000256" key="2">
    <source>
        <dbReference type="ARBA" id="ARBA00022475"/>
    </source>
</evidence>
<dbReference type="PRINTS" id="PR00237">
    <property type="entry name" value="GPCRRHODOPSN"/>
</dbReference>
<organism evidence="8 9">
    <name type="scientific">Pinctada imbricata</name>
    <name type="common">Atlantic pearl-oyster</name>
    <name type="synonym">Pinctada martensii</name>
    <dbReference type="NCBI Taxonomy" id="66713"/>
    <lineage>
        <taxon>Eukaryota</taxon>
        <taxon>Metazoa</taxon>
        <taxon>Spiralia</taxon>
        <taxon>Lophotrochozoa</taxon>
        <taxon>Mollusca</taxon>
        <taxon>Bivalvia</taxon>
        <taxon>Autobranchia</taxon>
        <taxon>Pteriomorphia</taxon>
        <taxon>Pterioida</taxon>
        <taxon>Pterioidea</taxon>
        <taxon>Pteriidae</taxon>
        <taxon>Pinctada</taxon>
    </lineage>
</organism>
<dbReference type="PROSITE" id="PS50262">
    <property type="entry name" value="G_PROTEIN_RECEP_F1_2"/>
    <property type="match status" value="1"/>
</dbReference>
<dbReference type="AlphaFoldDB" id="A0AA89BV70"/>
<comment type="subcellular location">
    <subcellularLocation>
        <location evidence="1">Cell membrane</location>
        <topology evidence="1">Multi-pass membrane protein</topology>
    </subcellularLocation>
</comment>
<reference evidence="8" key="1">
    <citation type="submission" date="2019-08" db="EMBL/GenBank/DDBJ databases">
        <title>The improved chromosome-level genome for the pearl oyster Pinctada fucata martensii using PacBio sequencing and Hi-C.</title>
        <authorList>
            <person name="Zheng Z."/>
        </authorList>
    </citation>
    <scope>NUCLEOTIDE SEQUENCE</scope>
    <source>
        <strain evidence="8">ZZ-2019</strain>
        <tissue evidence="8">Adductor muscle</tissue>
    </source>
</reference>
<proteinExistence type="predicted"/>
<dbReference type="InterPro" id="IPR000276">
    <property type="entry name" value="GPCR_Rhodpsn"/>
</dbReference>
<dbReference type="EMBL" id="VSWD01000007">
    <property type="protein sequence ID" value="KAK3097273.1"/>
    <property type="molecule type" value="Genomic_DNA"/>
</dbReference>
<feature type="transmembrane region" description="Helical" evidence="6">
    <location>
        <begin position="20"/>
        <end position="43"/>
    </location>
</feature>
<dbReference type="Gene3D" id="1.20.1070.10">
    <property type="entry name" value="Rhodopsin 7-helix transmembrane proteins"/>
    <property type="match status" value="1"/>
</dbReference>
<evidence type="ECO:0000256" key="6">
    <source>
        <dbReference type="SAM" id="Phobius"/>
    </source>
</evidence>
<accession>A0AA89BV70</accession>
<evidence type="ECO:0000313" key="8">
    <source>
        <dbReference type="EMBL" id="KAK3097273.1"/>
    </source>
</evidence>
<sequence>MSPNYVMSGVCPPCESIGKSAIAGAVTSVFVIIPNFFVLVAVARNSKIRKNAYTVLVLLLCISDLLLGLSGLLFSGYYAMSHLNTDINRPVCTIILHFLVAGIAASLGQTLLICVNRFLAASGATSTNELLFKENRKYITVTAMYVSVQAYFLAILPFQGSGPVMTCNFCNLYRGGNYQAGVIFISFAYTSLYFFILVLYGCAIVRLRKRFSQVVPGQSVLPTNGSMNSASLPSYRMSVRAMTTLGVVLVLISVLTLPLVISSILEAFKIEITLKAWTFTLCFALLNSITNPIVYTWRFADLREELKKMLRIKAQCQ</sequence>
<evidence type="ECO:0000313" key="9">
    <source>
        <dbReference type="Proteomes" id="UP001186944"/>
    </source>
</evidence>
<dbReference type="Proteomes" id="UP001186944">
    <property type="component" value="Unassembled WGS sequence"/>
</dbReference>
<feature type="transmembrane region" description="Helical" evidence="6">
    <location>
        <begin position="178"/>
        <end position="203"/>
    </location>
</feature>
<dbReference type="Pfam" id="PF00001">
    <property type="entry name" value="7tm_1"/>
    <property type="match status" value="1"/>
</dbReference>
<evidence type="ECO:0000256" key="1">
    <source>
        <dbReference type="ARBA" id="ARBA00004651"/>
    </source>
</evidence>
<evidence type="ECO:0000256" key="3">
    <source>
        <dbReference type="ARBA" id="ARBA00022692"/>
    </source>
</evidence>
<feature type="domain" description="G-protein coupled receptors family 1 profile" evidence="7">
    <location>
        <begin position="34"/>
        <end position="295"/>
    </location>
</feature>
<keyword evidence="4 6" id="KW-1133">Transmembrane helix</keyword>
<dbReference type="InterPro" id="IPR017452">
    <property type="entry name" value="GPCR_Rhodpsn_7TM"/>
</dbReference>
<feature type="transmembrane region" description="Helical" evidence="6">
    <location>
        <begin position="55"/>
        <end position="74"/>
    </location>
</feature>
<dbReference type="GO" id="GO:0005886">
    <property type="term" value="C:plasma membrane"/>
    <property type="evidence" value="ECO:0007669"/>
    <property type="project" value="UniProtKB-SubCell"/>
</dbReference>
<evidence type="ECO:0000259" key="7">
    <source>
        <dbReference type="PROSITE" id="PS50262"/>
    </source>
</evidence>
<feature type="transmembrane region" description="Helical" evidence="6">
    <location>
        <begin position="277"/>
        <end position="300"/>
    </location>
</feature>
<keyword evidence="2" id="KW-1003">Cell membrane</keyword>
<name>A0AA89BV70_PINIB</name>
<gene>
    <name evidence="8" type="ORF">FSP39_008236</name>
</gene>
<feature type="transmembrane region" description="Helical" evidence="6">
    <location>
        <begin position="138"/>
        <end position="158"/>
    </location>
</feature>
<keyword evidence="9" id="KW-1185">Reference proteome</keyword>
<dbReference type="SUPFAM" id="SSF81321">
    <property type="entry name" value="Family A G protein-coupled receptor-like"/>
    <property type="match status" value="1"/>
</dbReference>
<keyword evidence="3 6" id="KW-0812">Transmembrane</keyword>
<feature type="transmembrane region" description="Helical" evidence="6">
    <location>
        <begin position="94"/>
        <end position="118"/>
    </location>
</feature>
<dbReference type="PANTHER" id="PTHR22750">
    <property type="entry name" value="G-PROTEIN COUPLED RECEPTOR"/>
    <property type="match status" value="1"/>
</dbReference>
<dbReference type="GO" id="GO:0004930">
    <property type="term" value="F:G protein-coupled receptor activity"/>
    <property type="evidence" value="ECO:0007669"/>
    <property type="project" value="InterPro"/>
</dbReference>
<feature type="transmembrane region" description="Helical" evidence="6">
    <location>
        <begin position="245"/>
        <end position="265"/>
    </location>
</feature>
<comment type="caution">
    <text evidence="8">The sequence shown here is derived from an EMBL/GenBank/DDBJ whole genome shotgun (WGS) entry which is preliminary data.</text>
</comment>
<protein>
    <recommendedName>
        <fullName evidence="7">G-protein coupled receptors family 1 profile domain-containing protein</fullName>
    </recommendedName>
</protein>
<keyword evidence="5 6" id="KW-0472">Membrane</keyword>